<gene>
    <name evidence="1" type="ORF">RR48_00607</name>
</gene>
<accession>A0A0N1PJR7</accession>
<protein>
    <submittedName>
        <fullName evidence="1">Uncharacterized protein</fullName>
    </submittedName>
</protein>
<sequence>MWIAEVRLATPNGAATFEEENCSAQKLLESGTQTLLAVYKAPKSVKSLDHLRNMHYVKSTKLNKPVQLLNIPLTSAAARQHFNRVSSSNLVST</sequence>
<evidence type="ECO:0000313" key="2">
    <source>
        <dbReference type="Proteomes" id="UP000053240"/>
    </source>
</evidence>
<comment type="caution">
    <text evidence="1">The sequence shown here is derived from an EMBL/GenBank/DDBJ whole genome shotgun (WGS) entry which is preliminary data.</text>
</comment>
<dbReference type="AlphaFoldDB" id="A0A0N1PJR7"/>
<proteinExistence type="predicted"/>
<name>A0A0N1PJR7_PAPMA</name>
<evidence type="ECO:0000313" key="1">
    <source>
        <dbReference type="EMBL" id="KPJ21165.1"/>
    </source>
</evidence>
<keyword evidence="2" id="KW-1185">Reference proteome</keyword>
<dbReference type="EMBL" id="LADJ01027711">
    <property type="protein sequence ID" value="KPJ21165.1"/>
    <property type="molecule type" value="Genomic_DNA"/>
</dbReference>
<dbReference type="InParanoid" id="A0A0N1PJR7"/>
<organism evidence="1 2">
    <name type="scientific">Papilio machaon</name>
    <name type="common">Old World swallowtail butterfly</name>
    <dbReference type="NCBI Taxonomy" id="76193"/>
    <lineage>
        <taxon>Eukaryota</taxon>
        <taxon>Metazoa</taxon>
        <taxon>Ecdysozoa</taxon>
        <taxon>Arthropoda</taxon>
        <taxon>Hexapoda</taxon>
        <taxon>Insecta</taxon>
        <taxon>Pterygota</taxon>
        <taxon>Neoptera</taxon>
        <taxon>Endopterygota</taxon>
        <taxon>Lepidoptera</taxon>
        <taxon>Glossata</taxon>
        <taxon>Ditrysia</taxon>
        <taxon>Papilionoidea</taxon>
        <taxon>Papilionidae</taxon>
        <taxon>Papilioninae</taxon>
        <taxon>Papilio</taxon>
    </lineage>
</organism>
<dbReference type="Proteomes" id="UP000053240">
    <property type="component" value="Unassembled WGS sequence"/>
</dbReference>
<reference evidence="1 2" key="1">
    <citation type="journal article" date="2015" name="Nat. Commun.">
        <title>Outbred genome sequencing and CRISPR/Cas9 gene editing in butterflies.</title>
        <authorList>
            <person name="Li X."/>
            <person name="Fan D."/>
            <person name="Zhang W."/>
            <person name="Liu G."/>
            <person name="Zhang L."/>
            <person name="Zhao L."/>
            <person name="Fang X."/>
            <person name="Chen L."/>
            <person name="Dong Y."/>
            <person name="Chen Y."/>
            <person name="Ding Y."/>
            <person name="Zhao R."/>
            <person name="Feng M."/>
            <person name="Zhu Y."/>
            <person name="Feng Y."/>
            <person name="Jiang X."/>
            <person name="Zhu D."/>
            <person name="Xiang H."/>
            <person name="Feng X."/>
            <person name="Li S."/>
            <person name="Wang J."/>
            <person name="Zhang G."/>
            <person name="Kronforst M.R."/>
            <person name="Wang W."/>
        </authorList>
    </citation>
    <scope>NUCLEOTIDE SEQUENCE [LARGE SCALE GENOMIC DNA]</scope>
    <source>
        <strain evidence="1">Ya'a_city_454_Pm</strain>
        <tissue evidence="1">Whole body</tissue>
    </source>
</reference>